<keyword evidence="2" id="KW-1185">Reference proteome</keyword>
<gene>
    <name evidence="1" type="ORF">FWK35_00031944</name>
</gene>
<sequence>MVDFILEIMTLASYLTYTIRTTLFIKTITNYCVALDVDIIQFPDSERSDECIDFTMMCSITSRNNVSISNFLGGFRW</sequence>
<reference evidence="1 2" key="1">
    <citation type="submission" date="2019-08" db="EMBL/GenBank/DDBJ databases">
        <title>Whole genome of Aphis craccivora.</title>
        <authorList>
            <person name="Voronova N.V."/>
            <person name="Shulinski R.S."/>
            <person name="Bandarenka Y.V."/>
            <person name="Zhorov D.G."/>
            <person name="Warner D."/>
        </authorList>
    </citation>
    <scope>NUCLEOTIDE SEQUENCE [LARGE SCALE GENOMIC DNA]</scope>
    <source>
        <strain evidence="1">180601</strain>
        <tissue evidence="1">Whole Body</tissue>
    </source>
</reference>
<organism evidence="1 2">
    <name type="scientific">Aphis craccivora</name>
    <name type="common">Cowpea aphid</name>
    <dbReference type="NCBI Taxonomy" id="307492"/>
    <lineage>
        <taxon>Eukaryota</taxon>
        <taxon>Metazoa</taxon>
        <taxon>Ecdysozoa</taxon>
        <taxon>Arthropoda</taxon>
        <taxon>Hexapoda</taxon>
        <taxon>Insecta</taxon>
        <taxon>Pterygota</taxon>
        <taxon>Neoptera</taxon>
        <taxon>Paraneoptera</taxon>
        <taxon>Hemiptera</taxon>
        <taxon>Sternorrhyncha</taxon>
        <taxon>Aphidomorpha</taxon>
        <taxon>Aphidoidea</taxon>
        <taxon>Aphididae</taxon>
        <taxon>Aphidini</taxon>
        <taxon>Aphis</taxon>
        <taxon>Aphis</taxon>
    </lineage>
</organism>
<comment type="caution">
    <text evidence="1">The sequence shown here is derived from an EMBL/GenBank/DDBJ whole genome shotgun (WGS) entry which is preliminary data.</text>
</comment>
<proteinExistence type="predicted"/>
<dbReference type="AlphaFoldDB" id="A0A6G0YEZ0"/>
<protein>
    <submittedName>
        <fullName evidence="1">Uncharacterized protein</fullName>
    </submittedName>
</protein>
<accession>A0A6G0YEZ0</accession>
<name>A0A6G0YEZ0_APHCR</name>
<dbReference type="Proteomes" id="UP000478052">
    <property type="component" value="Unassembled WGS sequence"/>
</dbReference>
<evidence type="ECO:0000313" key="2">
    <source>
        <dbReference type="Proteomes" id="UP000478052"/>
    </source>
</evidence>
<dbReference type="EMBL" id="VUJU01004422">
    <property type="protein sequence ID" value="KAF0754394.1"/>
    <property type="molecule type" value="Genomic_DNA"/>
</dbReference>
<evidence type="ECO:0000313" key="1">
    <source>
        <dbReference type="EMBL" id="KAF0754394.1"/>
    </source>
</evidence>